<keyword evidence="8" id="KW-0677">Repeat</keyword>
<dbReference type="OrthoDB" id="263283at2759"/>
<proteinExistence type="predicted"/>
<evidence type="ECO:0000259" key="13">
    <source>
        <dbReference type="PROSITE" id="PS51684"/>
    </source>
</evidence>
<keyword evidence="6" id="KW-0949">S-adenosyl-L-methionine</keyword>
<reference evidence="14 15" key="1">
    <citation type="journal article" date="2013" name="BMC Genomics">
        <title>The miniature genome of a carnivorous plant Genlisea aurea contains a low number of genes and short non-coding sequences.</title>
        <authorList>
            <person name="Leushkin E.V."/>
            <person name="Sutormin R.A."/>
            <person name="Nabieva E.R."/>
            <person name="Penin A.A."/>
            <person name="Kondrashov A.S."/>
            <person name="Logacheva M.D."/>
        </authorList>
    </citation>
    <scope>NUCLEOTIDE SEQUENCE [LARGE SCALE GENOMIC DNA]</scope>
</reference>
<dbReference type="InterPro" id="IPR006652">
    <property type="entry name" value="Kelch_1"/>
</dbReference>
<dbReference type="Gene3D" id="3.30.300.110">
    <property type="entry name" value="Met-10+ protein-like domains"/>
    <property type="match status" value="1"/>
</dbReference>
<feature type="domain" description="SAM-dependent methyltransferase TRM5/TYW2-type" evidence="13">
    <location>
        <begin position="709"/>
        <end position="832"/>
    </location>
</feature>
<evidence type="ECO:0000256" key="12">
    <source>
        <dbReference type="SAM" id="MobiDB-lite"/>
    </source>
</evidence>
<keyword evidence="5" id="KW-0808">Transferase</keyword>
<dbReference type="FunFam" id="3.30.1960.10:FF:000003">
    <property type="entry name" value="tRNA methyltransferase"/>
    <property type="match status" value="1"/>
</dbReference>
<evidence type="ECO:0000256" key="4">
    <source>
        <dbReference type="ARBA" id="ARBA00022603"/>
    </source>
</evidence>
<evidence type="ECO:0000256" key="10">
    <source>
        <dbReference type="ARBA" id="ARBA00058049"/>
    </source>
</evidence>
<dbReference type="Proteomes" id="UP000015453">
    <property type="component" value="Unassembled WGS sequence"/>
</dbReference>
<dbReference type="SUPFAM" id="SSF53335">
    <property type="entry name" value="S-adenosyl-L-methionine-dependent methyltransferases"/>
    <property type="match status" value="1"/>
</dbReference>
<keyword evidence="7" id="KW-0819">tRNA processing</keyword>
<evidence type="ECO:0000313" key="14">
    <source>
        <dbReference type="EMBL" id="EPS57898.1"/>
    </source>
</evidence>
<dbReference type="Pfam" id="PF01344">
    <property type="entry name" value="Kelch_1"/>
    <property type="match status" value="1"/>
</dbReference>
<evidence type="ECO:0000256" key="9">
    <source>
        <dbReference type="ARBA" id="ARBA00049202"/>
    </source>
</evidence>
<evidence type="ECO:0000256" key="8">
    <source>
        <dbReference type="ARBA" id="ARBA00022737"/>
    </source>
</evidence>
<evidence type="ECO:0000256" key="1">
    <source>
        <dbReference type="ARBA" id="ARBA00004797"/>
    </source>
</evidence>
<evidence type="ECO:0000313" key="15">
    <source>
        <dbReference type="Proteomes" id="UP000015453"/>
    </source>
</evidence>
<dbReference type="PANTHER" id="PTHR46093:SF18">
    <property type="entry name" value="FIBRONECTIN TYPE-III DOMAIN-CONTAINING PROTEIN"/>
    <property type="match status" value="1"/>
</dbReference>
<dbReference type="EC" id="2.1.1.282" evidence="2"/>
<dbReference type="InterPro" id="IPR015915">
    <property type="entry name" value="Kelch-typ_b-propeller"/>
</dbReference>
<dbReference type="Pfam" id="PF02475">
    <property type="entry name" value="TRM5-TYW2_MTfase"/>
    <property type="match status" value="1"/>
</dbReference>
<dbReference type="GO" id="GO:0008168">
    <property type="term" value="F:methyltransferase activity"/>
    <property type="evidence" value="ECO:0007669"/>
    <property type="project" value="UniProtKB-KW"/>
</dbReference>
<dbReference type="Pfam" id="PF24681">
    <property type="entry name" value="Kelch_KLHDC2_KLHL20_DRC7"/>
    <property type="match status" value="1"/>
</dbReference>
<dbReference type="Pfam" id="PF25133">
    <property type="entry name" value="TYW2_N_2"/>
    <property type="match status" value="1"/>
</dbReference>
<dbReference type="InterPro" id="IPR029063">
    <property type="entry name" value="SAM-dependent_MTases_sf"/>
</dbReference>
<comment type="catalytic activity">
    <reaction evidence="9">
        <text>4-demethyl-7-[(3S)-3-amino-3-carboxypropyl]wyosine(37) in tRNA(Phe) + S-adenosyl-L-methionine = 7-[(3S)-3-amino-3-carboxypropyl]wyosine(37) in tRNA(Phe) + S-adenosyl-L-homocysteine + H(+)</text>
        <dbReference type="Rhea" id="RHEA:36635"/>
        <dbReference type="Rhea" id="RHEA-COMP:10378"/>
        <dbReference type="Rhea" id="RHEA-COMP:10379"/>
        <dbReference type="ChEBI" id="CHEBI:15378"/>
        <dbReference type="ChEBI" id="CHEBI:57856"/>
        <dbReference type="ChEBI" id="CHEBI:59789"/>
        <dbReference type="ChEBI" id="CHEBI:73543"/>
        <dbReference type="ChEBI" id="CHEBI:73550"/>
        <dbReference type="EC" id="2.1.1.282"/>
    </reaction>
</comment>
<dbReference type="Pfam" id="PF02676">
    <property type="entry name" value="TYW3"/>
    <property type="match status" value="1"/>
</dbReference>
<comment type="function">
    <text evidence="10">S-adenosyl-L-methionine-dependent methyltransferase that acts as a component of the wybutosine biosynthesis pathway. Wybutosine is a hyper modified guanosine with a tricyclic base found at the 3'-position adjacent to the anticodon of eukaryotic phenylalanine tRNA. Probably methylates N-4 position of wybutosine-86 to produce wybutosine-72.</text>
</comment>
<dbReference type="AlphaFoldDB" id="S8D5K8"/>
<comment type="caution">
    <text evidence="14">The sequence shown here is derived from an EMBL/GenBank/DDBJ whole genome shotgun (WGS) entry which is preliminary data.</text>
</comment>
<dbReference type="Gene3D" id="3.40.50.150">
    <property type="entry name" value="Vaccinia Virus protein VP39"/>
    <property type="match status" value="1"/>
</dbReference>
<keyword evidence="4" id="KW-0489">Methyltransferase</keyword>
<evidence type="ECO:0000256" key="5">
    <source>
        <dbReference type="ARBA" id="ARBA00022679"/>
    </source>
</evidence>
<gene>
    <name evidence="14" type="ORF">M569_16919</name>
</gene>
<organism evidence="14 15">
    <name type="scientific">Genlisea aurea</name>
    <dbReference type="NCBI Taxonomy" id="192259"/>
    <lineage>
        <taxon>Eukaryota</taxon>
        <taxon>Viridiplantae</taxon>
        <taxon>Streptophyta</taxon>
        <taxon>Embryophyta</taxon>
        <taxon>Tracheophyta</taxon>
        <taxon>Spermatophyta</taxon>
        <taxon>Magnoliopsida</taxon>
        <taxon>eudicotyledons</taxon>
        <taxon>Gunneridae</taxon>
        <taxon>Pentapetalae</taxon>
        <taxon>asterids</taxon>
        <taxon>lamiids</taxon>
        <taxon>Lamiales</taxon>
        <taxon>Lentibulariaceae</taxon>
        <taxon>Genlisea</taxon>
    </lineage>
</organism>
<evidence type="ECO:0000256" key="3">
    <source>
        <dbReference type="ARBA" id="ARBA00022441"/>
    </source>
</evidence>
<dbReference type="Gene3D" id="3.30.1960.10">
    <property type="entry name" value="tRNA wybutosine-synthesizing-like"/>
    <property type="match status" value="1"/>
</dbReference>
<comment type="pathway">
    <text evidence="1">tRNA modification; wybutosine-tRNA(Phe) biosynthesis.</text>
</comment>
<accession>S8D5K8</accession>
<evidence type="ECO:0000256" key="6">
    <source>
        <dbReference type="ARBA" id="ARBA00022691"/>
    </source>
</evidence>
<dbReference type="PANTHER" id="PTHR46093">
    <property type="entry name" value="ACYL-COA-BINDING DOMAIN-CONTAINING PROTEIN 5"/>
    <property type="match status" value="1"/>
</dbReference>
<sequence>MEFQKRKTAAMADLNSPAPDKSPKGNIDTPIIPLLNVINGHPSYFTTSSCSGRISILSQDAASPSTAKKKSGGGFWLFVSHEPVQPQALSNLLFPPPGKQHSVGSAPISGGILVFRFEPLIIAAECETLGAAQRLVSLAVSCGFRESGITSTKKRVIVAIRCSIRLEVPLGTGERLMVSPEFLEYLVQVANEKMEANRQRTHLFLNKLVSAFDSSQQNDSASGDVGINSDTIIEAKNNIGSLRSSEAALVRFSTLELVGEPVERLFLWGHSACTLYGKKIVVFGGFGGLGRHARKNDLFVLDADSRSVETIDGGPGAPLPRLGHTCSAVGDSVYAIGGRADPLNILNEIWVFDYEKRDWMLLRCGGSFFPPRHRHAAVAVGSKIYVYGGIDNDGVLSSLYALDTISLKWSEMETRGDQPGPCHSHSMVADGSNSLYLFGGFDGDRALGDLFRFDIRRSQWSRLKTSGKSPNARFSHSMFIYSDRLFVFGGCPLRDECRELFLLDLRNLSWKRMTMETSSSSGGGALFVRSAANVVGDDLIVIGGGASCYAFGTKFSAPMRCNLSQMELPRAREFEAIPVPRVVRLKKEYAKSGKDVLKRFGWLDLGRRVYSEDGGSYIRFPVTAEFCALLEEDDHDEELITARLSANTSSSVALDLLAGCGATELFIDEVVEARKKSTSPYRVMREGVATLLRNHGLPLKLLEQLPSRWEKLGDMIVLPVGSFNDRLWDTMTPDELWSVVARSLGTDRLARQGRVAGNGTRDSNLEIVRGKDGWVEHRENNGIVYRFDSAKCMFSWGNASEKLRMARLDCGGEVVVDLFAGIGYFVLPFLVR</sequence>
<dbReference type="InterPro" id="IPR003827">
    <property type="entry name" value="tRNA_yW-synthesising"/>
</dbReference>
<name>S8D5K8_9LAMI</name>
<keyword evidence="15" id="KW-1185">Reference proteome</keyword>
<evidence type="ECO:0000256" key="2">
    <source>
        <dbReference type="ARBA" id="ARBA00012750"/>
    </source>
</evidence>
<dbReference type="UniPathway" id="UPA00375"/>
<dbReference type="InterPro" id="IPR056743">
    <property type="entry name" value="TRM5-TYW2-like_MTfase"/>
</dbReference>
<dbReference type="SUPFAM" id="SSF117281">
    <property type="entry name" value="Kelch motif"/>
    <property type="match status" value="1"/>
</dbReference>
<dbReference type="EMBL" id="AUSU01009728">
    <property type="protein sequence ID" value="EPS57898.1"/>
    <property type="molecule type" value="Genomic_DNA"/>
</dbReference>
<dbReference type="InterPro" id="IPR056744">
    <property type="entry name" value="TRM5/TYW2-like_N"/>
</dbReference>
<evidence type="ECO:0000256" key="11">
    <source>
        <dbReference type="ARBA" id="ARBA00069229"/>
    </source>
</evidence>
<protein>
    <recommendedName>
        <fullName evidence="11">tRNA wybutosine-synthesizing protein 3</fullName>
        <ecNumber evidence="2">2.1.1.282</ecNumber>
    </recommendedName>
</protein>
<evidence type="ECO:0000256" key="7">
    <source>
        <dbReference type="ARBA" id="ARBA00022694"/>
    </source>
</evidence>
<dbReference type="GO" id="GO:0032259">
    <property type="term" value="P:methylation"/>
    <property type="evidence" value="ECO:0007669"/>
    <property type="project" value="UniProtKB-KW"/>
</dbReference>
<dbReference type="SUPFAM" id="SSF111278">
    <property type="entry name" value="SSo0622-like"/>
    <property type="match status" value="1"/>
</dbReference>
<dbReference type="InterPro" id="IPR030382">
    <property type="entry name" value="MeTrfase_TRM5/TYW2"/>
</dbReference>
<dbReference type="InterPro" id="IPR036602">
    <property type="entry name" value="tRNA_yW-synthesising-like_sf"/>
</dbReference>
<dbReference type="Gene3D" id="2.120.10.80">
    <property type="entry name" value="Kelch-type beta propeller"/>
    <property type="match status" value="2"/>
</dbReference>
<keyword evidence="3" id="KW-0880">Kelch repeat</keyword>
<dbReference type="GO" id="GO:0006400">
    <property type="term" value="P:tRNA modification"/>
    <property type="evidence" value="ECO:0007669"/>
    <property type="project" value="UniProtKB-ARBA"/>
</dbReference>
<feature type="region of interest" description="Disordered" evidence="12">
    <location>
        <begin position="1"/>
        <end position="25"/>
    </location>
</feature>
<dbReference type="PROSITE" id="PS51684">
    <property type="entry name" value="SAM_MT_TRM5_TYW2"/>
    <property type="match status" value="1"/>
</dbReference>